<name>A0ABV6VP60_9ACTN</name>
<dbReference type="EMBL" id="JBHFAB010000002">
    <property type="protein sequence ID" value="MFC1415525.1"/>
    <property type="molecule type" value="Genomic_DNA"/>
</dbReference>
<accession>A0ABV6VP60</accession>
<dbReference type="RefSeq" id="WP_380531421.1">
    <property type="nucleotide sequence ID" value="NZ_JBHFAB010000002.1"/>
</dbReference>
<dbReference type="PIRSF" id="PIRSF000451">
    <property type="entry name" value="PKS_III"/>
    <property type="match status" value="1"/>
</dbReference>
<organism evidence="3 4">
    <name type="scientific">Streptacidiphilus cavernicola</name>
    <dbReference type="NCBI Taxonomy" id="3342716"/>
    <lineage>
        <taxon>Bacteria</taxon>
        <taxon>Bacillati</taxon>
        <taxon>Actinomycetota</taxon>
        <taxon>Actinomycetes</taxon>
        <taxon>Kitasatosporales</taxon>
        <taxon>Streptomycetaceae</taxon>
        <taxon>Streptacidiphilus</taxon>
    </lineage>
</organism>
<dbReference type="Proteomes" id="UP001592531">
    <property type="component" value="Unassembled WGS sequence"/>
</dbReference>
<gene>
    <name evidence="3" type="ORF">ACEZDE_02540</name>
</gene>
<evidence type="ECO:0000256" key="1">
    <source>
        <dbReference type="ARBA" id="ARBA00022679"/>
    </source>
</evidence>
<evidence type="ECO:0000259" key="2">
    <source>
        <dbReference type="Pfam" id="PF00195"/>
    </source>
</evidence>
<keyword evidence="4" id="KW-1185">Reference proteome</keyword>
<evidence type="ECO:0000313" key="3">
    <source>
        <dbReference type="EMBL" id="MFC1415525.1"/>
    </source>
</evidence>
<feature type="domain" description="Chalcone/stilbene synthase N-terminal" evidence="2">
    <location>
        <begin position="61"/>
        <end position="202"/>
    </location>
</feature>
<protein>
    <submittedName>
        <fullName evidence="3">Type III polyketide synthase</fullName>
    </submittedName>
</protein>
<dbReference type="PANTHER" id="PTHR11877">
    <property type="entry name" value="HYDROXYMETHYLGLUTARYL-COA SYNTHASE"/>
    <property type="match status" value="1"/>
</dbReference>
<dbReference type="PANTHER" id="PTHR11877:SF46">
    <property type="entry name" value="TYPE III POLYKETIDE SYNTHASE A"/>
    <property type="match status" value="1"/>
</dbReference>
<reference evidence="3 4" key="1">
    <citation type="submission" date="2024-09" db="EMBL/GenBank/DDBJ databases">
        <authorList>
            <person name="Lee S.D."/>
        </authorList>
    </citation>
    <scope>NUCLEOTIDE SEQUENCE [LARGE SCALE GENOMIC DNA]</scope>
    <source>
        <strain evidence="3 4">N8-3</strain>
    </source>
</reference>
<sequence length="348" mass="36931">MPAFLGSPAIVLPPHAVTVDEIVEDIGRAHPDHPLLTRWSRIVGRTGVQLRHFTQPLKTVATTEDIESRNNRAFDDVCAMGVEAAVGALLGSGLDPADIDAVVTSHSTGLAVPGLDVHLVNSLRLNPAVSRVPLTQLGCAGGAHALVRAADYLRAHPGRRVLVVVAETLSTVYQHSETTTESMIYKALFGDSAGAVVVTDTPVGGGPRIDDTWEYVIPDSTERYRMRLDGTGQHFESTAQALESMADLIPPLLDWYRRDPEDSPAFLIAHTGGPRILSDLQAGLDCAPELLDHSWAGLRDRGNLGGVAVLDVLARHFTDPPAAGSTGLLVGVGPGFTAAACRTTWSAE</sequence>
<dbReference type="Pfam" id="PF00195">
    <property type="entry name" value="Chal_sti_synt_N"/>
    <property type="match status" value="1"/>
</dbReference>
<evidence type="ECO:0000313" key="4">
    <source>
        <dbReference type="Proteomes" id="UP001592531"/>
    </source>
</evidence>
<keyword evidence="1" id="KW-0808">Transferase</keyword>
<dbReference type="SUPFAM" id="SSF53901">
    <property type="entry name" value="Thiolase-like"/>
    <property type="match status" value="2"/>
</dbReference>
<dbReference type="Gene3D" id="3.40.47.10">
    <property type="match status" value="2"/>
</dbReference>
<proteinExistence type="predicted"/>
<dbReference type="InterPro" id="IPR011141">
    <property type="entry name" value="Polyketide_synthase_type-III"/>
</dbReference>
<comment type="caution">
    <text evidence="3">The sequence shown here is derived from an EMBL/GenBank/DDBJ whole genome shotgun (WGS) entry which is preliminary data.</text>
</comment>
<dbReference type="InterPro" id="IPR001099">
    <property type="entry name" value="Chalcone/stilbene_synt_N"/>
</dbReference>
<dbReference type="InterPro" id="IPR016039">
    <property type="entry name" value="Thiolase-like"/>
</dbReference>